<evidence type="ECO:0000313" key="2">
    <source>
        <dbReference type="EMBL" id="MBB5743638.1"/>
    </source>
</evidence>
<protein>
    <submittedName>
        <fullName evidence="2">Cytochrome b561</fullName>
    </submittedName>
</protein>
<dbReference type="EMBL" id="JACHMU010000001">
    <property type="protein sequence ID" value="MBB5743638.1"/>
    <property type="molecule type" value="Genomic_DNA"/>
</dbReference>
<proteinExistence type="predicted"/>
<comment type="caution">
    <text evidence="2">The sequence shown here is derived from an EMBL/GenBank/DDBJ whole genome shotgun (WGS) entry which is preliminary data.</text>
</comment>
<evidence type="ECO:0000256" key="1">
    <source>
        <dbReference type="SAM" id="Phobius"/>
    </source>
</evidence>
<dbReference type="RefSeq" id="WP_184283596.1">
    <property type="nucleotide sequence ID" value="NZ_BAAAPG010000001.1"/>
</dbReference>
<feature type="transmembrane region" description="Helical" evidence="1">
    <location>
        <begin position="124"/>
        <end position="152"/>
    </location>
</feature>
<dbReference type="Proteomes" id="UP000517712">
    <property type="component" value="Unassembled WGS sequence"/>
</dbReference>
<feature type="transmembrane region" description="Helical" evidence="1">
    <location>
        <begin position="91"/>
        <end position="112"/>
    </location>
</feature>
<dbReference type="AlphaFoldDB" id="A0A7W9FDL3"/>
<keyword evidence="1" id="KW-1133">Transmembrane helix</keyword>
<name>A0A7W9FDL3_9MICO</name>
<organism evidence="2 3">
    <name type="scientific">Microbacterium ginsengiterrae</name>
    <dbReference type="NCBI Taxonomy" id="546115"/>
    <lineage>
        <taxon>Bacteria</taxon>
        <taxon>Bacillati</taxon>
        <taxon>Actinomycetota</taxon>
        <taxon>Actinomycetes</taxon>
        <taxon>Micrococcales</taxon>
        <taxon>Microbacteriaceae</taxon>
        <taxon>Microbacterium</taxon>
    </lineage>
</organism>
<keyword evidence="3" id="KW-1185">Reference proteome</keyword>
<gene>
    <name evidence="2" type="ORF">HD600_002135</name>
</gene>
<evidence type="ECO:0000313" key="3">
    <source>
        <dbReference type="Proteomes" id="UP000517712"/>
    </source>
</evidence>
<sequence length="311" mass="33495">MMPRSTAHDALAPAAQAARWWVDGPIFSTDRRGERITSLAPGARPGALGTGTVLRAIAVFAFWAIFGFFALSRVAVPFPVPWVEEMSQQWWWYVIVGVGALMLAVLGTFGLYSTVLARFGQHRVAALVVGFPATLGVSVALLAHLRIFAVYLSDPPSGVPAWQLPDPEVTMIFAAVAVVVAVALLLAIPFVGAAARRAQRRIAHMRETGTRTTGTLKQRIFTHTQIGTLSQFETVVEVELPEGPVRVKAHMSTAPGRVPLVGEPLAVFFARRTVRGRVRTDCLIEPDDARPLRFESDSSQFTVASDGGGGG</sequence>
<feature type="transmembrane region" description="Helical" evidence="1">
    <location>
        <begin position="172"/>
        <end position="195"/>
    </location>
</feature>
<keyword evidence="1" id="KW-0812">Transmembrane</keyword>
<accession>A0A7W9FDL3</accession>
<feature type="transmembrane region" description="Helical" evidence="1">
    <location>
        <begin position="53"/>
        <end position="71"/>
    </location>
</feature>
<reference evidence="2 3" key="1">
    <citation type="submission" date="2020-08" db="EMBL/GenBank/DDBJ databases">
        <title>Sequencing the genomes of 1000 actinobacteria strains.</title>
        <authorList>
            <person name="Klenk H.-P."/>
        </authorList>
    </citation>
    <scope>NUCLEOTIDE SEQUENCE [LARGE SCALE GENOMIC DNA]</scope>
    <source>
        <strain evidence="2 3">DSM 24823</strain>
    </source>
</reference>
<keyword evidence="1" id="KW-0472">Membrane</keyword>